<dbReference type="Proteomes" id="UP001611450">
    <property type="component" value="Unassembled WGS sequence"/>
</dbReference>
<keyword evidence="2" id="KW-1185">Reference proteome</keyword>
<gene>
    <name evidence="1" type="ORF">ACH47G_22680</name>
</gene>
<evidence type="ECO:0000313" key="2">
    <source>
        <dbReference type="Proteomes" id="UP001611450"/>
    </source>
</evidence>
<dbReference type="RefSeq" id="WP_396947931.1">
    <property type="nucleotide sequence ID" value="NZ_JBIRXV010000005.1"/>
</dbReference>
<reference evidence="1 2" key="1">
    <citation type="submission" date="2024-10" db="EMBL/GenBank/DDBJ databases">
        <title>The Natural Products Discovery Center: Release of the First 8490 Sequenced Strains for Exploring Actinobacteria Biosynthetic Diversity.</title>
        <authorList>
            <person name="Kalkreuter E."/>
            <person name="Kautsar S.A."/>
            <person name="Yang D."/>
            <person name="Bader C.D."/>
            <person name="Teijaro C.N."/>
            <person name="Fluegel L."/>
            <person name="Davis C.M."/>
            <person name="Simpson J.R."/>
            <person name="Lauterbach L."/>
            <person name="Steele A.D."/>
            <person name="Gui C."/>
            <person name="Meng S."/>
            <person name="Li G."/>
            <person name="Viehrig K."/>
            <person name="Ye F."/>
            <person name="Su P."/>
            <person name="Kiefer A.F."/>
            <person name="Nichols A."/>
            <person name="Cepeda A.J."/>
            <person name="Yan W."/>
            <person name="Fan B."/>
            <person name="Jiang Y."/>
            <person name="Adhikari A."/>
            <person name="Zheng C.-J."/>
            <person name="Schuster L."/>
            <person name="Cowan T.M."/>
            <person name="Smanski M.J."/>
            <person name="Chevrette M.G."/>
            <person name="De Carvalho L.P.S."/>
            <person name="Shen B."/>
        </authorList>
    </citation>
    <scope>NUCLEOTIDE SEQUENCE [LARGE SCALE GENOMIC DNA]</scope>
    <source>
        <strain evidence="1 2">NPDC019626</strain>
    </source>
</reference>
<evidence type="ECO:0000313" key="1">
    <source>
        <dbReference type="EMBL" id="MFI2323297.1"/>
    </source>
</evidence>
<protein>
    <submittedName>
        <fullName evidence="1">Uncharacterized protein</fullName>
    </submittedName>
</protein>
<name>A0ABW7WJY5_9NOCA</name>
<dbReference type="EMBL" id="JBIRXV010000005">
    <property type="protein sequence ID" value="MFI2323297.1"/>
    <property type="molecule type" value="Genomic_DNA"/>
</dbReference>
<organism evidence="1 2">
    <name type="scientific">Nocardia beijingensis</name>
    <dbReference type="NCBI Taxonomy" id="95162"/>
    <lineage>
        <taxon>Bacteria</taxon>
        <taxon>Bacillati</taxon>
        <taxon>Actinomycetota</taxon>
        <taxon>Actinomycetes</taxon>
        <taxon>Mycobacteriales</taxon>
        <taxon>Nocardiaceae</taxon>
        <taxon>Nocardia</taxon>
    </lineage>
</organism>
<comment type="caution">
    <text evidence="1">The sequence shown here is derived from an EMBL/GenBank/DDBJ whole genome shotgun (WGS) entry which is preliminary data.</text>
</comment>
<proteinExistence type="predicted"/>
<sequence>MQNIEDEAAAFAALVMQHLTTLDETDAEYDPDQFAIRIGDLFLDLHNIFRETRELDLAEREARIAQHCGALRELRAPAPDWPTVRSMLRPLLRPNSFGVGVEPESRPIARSAFPFVDEMVAIDMPQTRSIVTYASLREWGVSSEEVFTAARENLGAIVAFTDIEEDSVLQFVDDGDGYCTSWPLFPGWLAGSGLGTRAPVAFMPDVDTLIIATGADDLEPIFEVVEEQYRDASRPISPQGYTVDDSGAIIPLDRSPAHRHLPAVQRARCGLAVTEYDAQAQILNEIVERDLEFTPYDLEPAYVGSVMYGHGDNGPFTITVWGEGVEYLLPEADYVAFCRDDRGELERLFEVPFDVVVGLTGLTPVQDLSPRRYEIRHWPDAETLAALEAAAVSP</sequence>
<accession>A0ABW7WJY5</accession>